<evidence type="ECO:0000256" key="1">
    <source>
        <dbReference type="SAM" id="Phobius"/>
    </source>
</evidence>
<keyword evidence="1" id="KW-0812">Transmembrane</keyword>
<dbReference type="EMBL" id="VOIH02000002">
    <property type="protein sequence ID" value="KAF3453347.1"/>
    <property type="molecule type" value="Genomic_DNA"/>
</dbReference>
<gene>
    <name evidence="2" type="ORF">FNV43_RR03787</name>
</gene>
<comment type="caution">
    <text evidence="2">The sequence shown here is derived from an EMBL/GenBank/DDBJ whole genome shotgun (WGS) entry which is preliminary data.</text>
</comment>
<accession>A0A8K0HID6</accession>
<keyword evidence="1" id="KW-1133">Transmembrane helix</keyword>
<name>A0A8K0HID6_9ROSA</name>
<protein>
    <submittedName>
        <fullName evidence="2">Uncharacterized protein</fullName>
    </submittedName>
</protein>
<dbReference type="OrthoDB" id="2018625at2759"/>
<keyword evidence="1" id="KW-0472">Membrane</keyword>
<dbReference type="Proteomes" id="UP000796880">
    <property type="component" value="Unassembled WGS sequence"/>
</dbReference>
<organism evidence="2 3">
    <name type="scientific">Rhamnella rubrinervis</name>
    <dbReference type="NCBI Taxonomy" id="2594499"/>
    <lineage>
        <taxon>Eukaryota</taxon>
        <taxon>Viridiplantae</taxon>
        <taxon>Streptophyta</taxon>
        <taxon>Embryophyta</taxon>
        <taxon>Tracheophyta</taxon>
        <taxon>Spermatophyta</taxon>
        <taxon>Magnoliopsida</taxon>
        <taxon>eudicotyledons</taxon>
        <taxon>Gunneridae</taxon>
        <taxon>Pentapetalae</taxon>
        <taxon>rosids</taxon>
        <taxon>fabids</taxon>
        <taxon>Rosales</taxon>
        <taxon>Rhamnaceae</taxon>
        <taxon>rhamnoid group</taxon>
        <taxon>Rhamneae</taxon>
        <taxon>Rhamnella</taxon>
    </lineage>
</organism>
<evidence type="ECO:0000313" key="2">
    <source>
        <dbReference type="EMBL" id="KAF3453347.1"/>
    </source>
</evidence>
<dbReference type="PANTHER" id="PTHR36809:SF1">
    <property type="entry name" value="TRANSMEMBRANE PROTEIN"/>
    <property type="match status" value="1"/>
</dbReference>
<dbReference type="PANTHER" id="PTHR36809">
    <property type="entry name" value="TRANSMEMBRANE PROTEIN"/>
    <property type="match status" value="1"/>
</dbReference>
<keyword evidence="3" id="KW-1185">Reference proteome</keyword>
<dbReference type="AlphaFoldDB" id="A0A8K0HID6"/>
<proteinExistence type="predicted"/>
<evidence type="ECO:0000313" key="3">
    <source>
        <dbReference type="Proteomes" id="UP000796880"/>
    </source>
</evidence>
<feature type="transmembrane region" description="Helical" evidence="1">
    <location>
        <begin position="78"/>
        <end position="101"/>
    </location>
</feature>
<sequence length="150" mass="16510">MEASASAVSTSMLTAPTLKAVFRNNIAEYPKSTINLRGGPKRNRLIGHRSLRARTPRRRVAAAINDISAATDAVPVELTWQVVVGAVAGVTPFVVAGIEFSKRIVHSTKKMRGVWRVRASSKGVLCAMPRMWWVSTMAVVEEILFWLTYS</sequence>
<reference evidence="2" key="1">
    <citation type="submission" date="2020-03" db="EMBL/GenBank/DDBJ databases">
        <title>A high-quality chromosome-level genome assembly of a woody plant with both climbing and erect habits, Rhamnella rubrinervis.</title>
        <authorList>
            <person name="Lu Z."/>
            <person name="Yang Y."/>
            <person name="Zhu X."/>
            <person name="Sun Y."/>
        </authorList>
    </citation>
    <scope>NUCLEOTIDE SEQUENCE</scope>
    <source>
        <strain evidence="2">BYM</strain>
        <tissue evidence="2">Leaf</tissue>
    </source>
</reference>